<sequence>MSNTCALVFVKQMNDLKFEPKHNLVAVYRDMIRFLRRTKYVYAMCAKPNVYARLIKCFWRIVEVITNEAGVSVVRGNITRQLQITVSEESIRTALRLDKEEVGAPDEYITAECQACFINMGYPPVFPKQQFVRARLGKQWKLLCYVIQQCMSRRSAGFDNFPSDIASPIVAIAMNRPFNMSKWIMKGFIFNLVKGKRFKFLMYPRFLQLLINIAHPVIREEGFEGGILYTEDMNALSYKKMSIGNVENVQMFDYMRDIANNEEDIGEVYHHISQGEVVDPLDLVDEIPDILLDDDEYFARYPEGDEDIDDEGNDSDEEVSEDDDDDDQNDDNNEDDDVVVSDKETVSETDSDEAEKEAEAVILEAPRTSQFIILDHDDLRLWLNL</sequence>
<protein>
    <submittedName>
        <fullName evidence="2">Uncharacterized protein</fullName>
    </submittedName>
</protein>
<name>A0AAD8KZ25_TARER</name>
<evidence type="ECO:0000256" key="1">
    <source>
        <dbReference type="SAM" id="MobiDB-lite"/>
    </source>
</evidence>
<feature type="compositionally biased region" description="Acidic residues" evidence="1">
    <location>
        <begin position="304"/>
        <end position="339"/>
    </location>
</feature>
<feature type="region of interest" description="Disordered" evidence="1">
    <location>
        <begin position="302"/>
        <end position="357"/>
    </location>
</feature>
<feature type="compositionally biased region" description="Acidic residues" evidence="1">
    <location>
        <begin position="347"/>
        <end position="356"/>
    </location>
</feature>
<organism evidence="2 3">
    <name type="scientific">Tagetes erecta</name>
    <name type="common">African marigold</name>
    <dbReference type="NCBI Taxonomy" id="13708"/>
    <lineage>
        <taxon>Eukaryota</taxon>
        <taxon>Viridiplantae</taxon>
        <taxon>Streptophyta</taxon>
        <taxon>Embryophyta</taxon>
        <taxon>Tracheophyta</taxon>
        <taxon>Spermatophyta</taxon>
        <taxon>Magnoliopsida</taxon>
        <taxon>eudicotyledons</taxon>
        <taxon>Gunneridae</taxon>
        <taxon>Pentapetalae</taxon>
        <taxon>asterids</taxon>
        <taxon>campanulids</taxon>
        <taxon>Asterales</taxon>
        <taxon>Asteraceae</taxon>
        <taxon>Asteroideae</taxon>
        <taxon>Heliantheae alliance</taxon>
        <taxon>Tageteae</taxon>
        <taxon>Tagetes</taxon>
    </lineage>
</organism>
<dbReference type="Proteomes" id="UP001229421">
    <property type="component" value="Unassembled WGS sequence"/>
</dbReference>
<gene>
    <name evidence="2" type="ORF">QVD17_12021</name>
</gene>
<reference evidence="2" key="1">
    <citation type="journal article" date="2023" name="bioRxiv">
        <title>Improved chromosome-level genome assembly for marigold (Tagetes erecta).</title>
        <authorList>
            <person name="Jiang F."/>
            <person name="Yuan L."/>
            <person name="Wang S."/>
            <person name="Wang H."/>
            <person name="Xu D."/>
            <person name="Wang A."/>
            <person name="Fan W."/>
        </authorList>
    </citation>
    <scope>NUCLEOTIDE SEQUENCE</scope>
    <source>
        <strain evidence="2">WSJ</strain>
        <tissue evidence="2">Leaf</tissue>
    </source>
</reference>
<dbReference type="EMBL" id="JAUHHV010000003">
    <property type="protein sequence ID" value="KAK1429791.1"/>
    <property type="molecule type" value="Genomic_DNA"/>
</dbReference>
<proteinExistence type="predicted"/>
<accession>A0AAD8KZ25</accession>
<dbReference type="AlphaFoldDB" id="A0AAD8KZ25"/>
<evidence type="ECO:0000313" key="3">
    <source>
        <dbReference type="Proteomes" id="UP001229421"/>
    </source>
</evidence>
<evidence type="ECO:0000313" key="2">
    <source>
        <dbReference type="EMBL" id="KAK1429791.1"/>
    </source>
</evidence>
<keyword evidence="3" id="KW-1185">Reference proteome</keyword>
<comment type="caution">
    <text evidence="2">The sequence shown here is derived from an EMBL/GenBank/DDBJ whole genome shotgun (WGS) entry which is preliminary data.</text>
</comment>